<comment type="function">
    <text evidence="5">May be involved in the biosynthesis of molybdopterin.</text>
</comment>
<dbReference type="EMBL" id="BAEQ01000054">
    <property type="protein sequence ID" value="GAC30237.1"/>
    <property type="molecule type" value="Genomic_DNA"/>
</dbReference>
<evidence type="ECO:0000259" key="6">
    <source>
        <dbReference type="SMART" id="SM00852"/>
    </source>
</evidence>
<dbReference type="CDD" id="cd00886">
    <property type="entry name" value="MogA_MoaB"/>
    <property type="match status" value="1"/>
</dbReference>
<dbReference type="Proteomes" id="UP000006251">
    <property type="component" value="Unassembled WGS sequence"/>
</dbReference>
<dbReference type="RefSeq" id="WP_006014066.1">
    <property type="nucleotide sequence ID" value="NZ_AUAV01000008.1"/>
</dbReference>
<organism evidence="7 8">
    <name type="scientific">Brumicola pallidula DSM 14239 = ACAM 615</name>
    <dbReference type="NCBI Taxonomy" id="1121922"/>
    <lineage>
        <taxon>Bacteria</taxon>
        <taxon>Pseudomonadati</taxon>
        <taxon>Pseudomonadota</taxon>
        <taxon>Gammaproteobacteria</taxon>
        <taxon>Alteromonadales</taxon>
        <taxon>Alteromonadaceae</taxon>
        <taxon>Brumicola</taxon>
    </lineage>
</organism>
<evidence type="ECO:0000256" key="2">
    <source>
        <dbReference type="ARBA" id="ARBA00006112"/>
    </source>
</evidence>
<dbReference type="InterPro" id="IPR008284">
    <property type="entry name" value="MoCF_biosynth_CS"/>
</dbReference>
<dbReference type="Gene3D" id="3.40.980.10">
    <property type="entry name" value="MoaB/Mog-like domain"/>
    <property type="match status" value="1"/>
</dbReference>
<dbReference type="PANTHER" id="PTHR43232:SF2">
    <property type="entry name" value="MOLYBDENUM COFACTOR BIOSYNTHESIS PROTEIN B"/>
    <property type="match status" value="1"/>
</dbReference>
<dbReference type="PROSITE" id="PS01078">
    <property type="entry name" value="MOCF_BIOSYNTHESIS_1"/>
    <property type="match status" value="1"/>
</dbReference>
<reference evidence="8" key="1">
    <citation type="journal article" date="2014" name="Environ. Microbiol.">
        <title>Comparative genomics of the marine bacterial genus Glaciecola reveals the high degree of genomic diversity and genomic characteristic for cold adaptation.</title>
        <authorList>
            <person name="Qin Q.L."/>
            <person name="Xie B.B."/>
            <person name="Yu Y."/>
            <person name="Shu Y.L."/>
            <person name="Rong J.C."/>
            <person name="Zhang Y.J."/>
            <person name="Zhao D.L."/>
            <person name="Chen X.L."/>
            <person name="Zhang X.Y."/>
            <person name="Chen B."/>
            <person name="Zhou B.C."/>
            <person name="Zhang Y.Z."/>
        </authorList>
    </citation>
    <scope>NUCLEOTIDE SEQUENCE [LARGE SCALE GENOMIC DNA]</scope>
    <source>
        <strain evidence="8">ACAM 615</strain>
    </source>
</reference>
<dbReference type="PIRSF" id="PIRSF006443">
    <property type="entry name" value="MoaB"/>
    <property type="match status" value="1"/>
</dbReference>
<dbReference type="InterPro" id="IPR001453">
    <property type="entry name" value="MoaB/Mog_dom"/>
</dbReference>
<name>K6ZIQ1_9ALTE</name>
<feature type="domain" description="MoaB/Mog" evidence="6">
    <location>
        <begin position="10"/>
        <end position="154"/>
    </location>
</feature>
<dbReference type="NCBIfam" id="TIGR00177">
    <property type="entry name" value="molyb_syn"/>
    <property type="match status" value="1"/>
</dbReference>
<evidence type="ECO:0000313" key="8">
    <source>
        <dbReference type="Proteomes" id="UP000006251"/>
    </source>
</evidence>
<evidence type="ECO:0000313" key="7">
    <source>
        <dbReference type="EMBL" id="GAC30237.1"/>
    </source>
</evidence>
<dbReference type="SUPFAM" id="SSF53218">
    <property type="entry name" value="Molybdenum cofactor biosynthesis proteins"/>
    <property type="match status" value="1"/>
</dbReference>
<dbReference type="GO" id="GO:0006777">
    <property type="term" value="P:Mo-molybdopterin cofactor biosynthetic process"/>
    <property type="evidence" value="ECO:0007669"/>
    <property type="project" value="UniProtKB-UniRule"/>
</dbReference>
<dbReference type="OrthoDB" id="9784492at2"/>
<dbReference type="UniPathway" id="UPA00344"/>
<dbReference type="InterPro" id="IPR036425">
    <property type="entry name" value="MoaB/Mog-like_dom_sf"/>
</dbReference>
<gene>
    <name evidence="7" type="primary">moaB</name>
    <name evidence="7" type="ORF">GPAL_3389</name>
</gene>
<evidence type="ECO:0000256" key="1">
    <source>
        <dbReference type="ARBA" id="ARBA00005046"/>
    </source>
</evidence>
<evidence type="ECO:0000256" key="5">
    <source>
        <dbReference type="PIRNR" id="PIRNR006443"/>
    </source>
</evidence>
<comment type="similarity">
    <text evidence="2 5">Belongs to the MoaB/Mog family.</text>
</comment>
<accession>K6ZIQ1</accession>
<comment type="pathway">
    <text evidence="1 5">Cofactor biosynthesis; molybdopterin biosynthesis.</text>
</comment>
<dbReference type="InterPro" id="IPR012245">
    <property type="entry name" value="MoaB"/>
</dbReference>
<dbReference type="AlphaFoldDB" id="K6ZIQ1"/>
<comment type="caution">
    <text evidence="7">The sequence shown here is derived from an EMBL/GenBank/DDBJ whole genome shotgun (WGS) entry which is preliminary data.</text>
</comment>
<dbReference type="NCBIfam" id="TIGR02667">
    <property type="entry name" value="moaB_proteo"/>
    <property type="match status" value="1"/>
</dbReference>
<keyword evidence="4 5" id="KW-0501">Molybdenum cofactor biosynthesis</keyword>
<dbReference type="Pfam" id="PF00994">
    <property type="entry name" value="MoCF_biosynth"/>
    <property type="match status" value="1"/>
</dbReference>
<dbReference type="PANTHER" id="PTHR43232">
    <property type="entry name" value="MOLYBDENUM COFACTOR BIOSYNTHESIS PROTEIN B"/>
    <property type="match status" value="1"/>
</dbReference>
<dbReference type="GO" id="GO:0005829">
    <property type="term" value="C:cytosol"/>
    <property type="evidence" value="ECO:0007669"/>
    <property type="project" value="TreeGrafter"/>
</dbReference>
<sequence>MSEQTYLNIAVLTISDTRNEETDTSGHYLVKAMTDAGHSIADKQIVIDDVYKIRAVTSAWIADENIHAIVTTGGTGFSGRDSTPEAMSVLFDKHVEGFGEVFRSLSLDEIGVSTIQSRALAGLANNTVIFCVPGSTGACKMAWSNIIEKQINSTYRPCNFVGHLTEKWTK</sequence>
<keyword evidence="8" id="KW-1185">Reference proteome</keyword>
<dbReference type="SMART" id="SM00852">
    <property type="entry name" value="MoCF_biosynth"/>
    <property type="match status" value="1"/>
</dbReference>
<dbReference type="InterPro" id="IPR013484">
    <property type="entry name" value="MoaB_proteobac"/>
</dbReference>
<dbReference type="STRING" id="1121922.GCA_000428905_01664"/>
<proteinExistence type="inferred from homology"/>
<evidence type="ECO:0000256" key="4">
    <source>
        <dbReference type="ARBA" id="ARBA00023150"/>
    </source>
</evidence>
<protein>
    <recommendedName>
        <fullName evidence="3 5">Molybdenum cofactor biosynthesis protein B</fullName>
    </recommendedName>
</protein>
<evidence type="ECO:0000256" key="3">
    <source>
        <dbReference type="ARBA" id="ARBA00015262"/>
    </source>
</evidence>